<comment type="cofactor">
    <cofactor evidence="13">
        <name>Zn(2+)</name>
        <dbReference type="ChEBI" id="CHEBI:29105"/>
    </cofactor>
    <text evidence="13">Binds 1 zinc ion per subunit.</text>
</comment>
<keyword evidence="2 13" id="KW-0963">Cytoplasm</keyword>
<dbReference type="InterPro" id="IPR006195">
    <property type="entry name" value="aa-tRNA-synth_II"/>
</dbReference>
<comment type="catalytic activity">
    <reaction evidence="12 13">
        <text>tRNA(Thr) + L-threonine + ATP = L-threonyl-tRNA(Thr) + AMP + diphosphate + H(+)</text>
        <dbReference type="Rhea" id="RHEA:24624"/>
        <dbReference type="Rhea" id="RHEA-COMP:9670"/>
        <dbReference type="Rhea" id="RHEA-COMP:9704"/>
        <dbReference type="ChEBI" id="CHEBI:15378"/>
        <dbReference type="ChEBI" id="CHEBI:30616"/>
        <dbReference type="ChEBI" id="CHEBI:33019"/>
        <dbReference type="ChEBI" id="CHEBI:57926"/>
        <dbReference type="ChEBI" id="CHEBI:78442"/>
        <dbReference type="ChEBI" id="CHEBI:78534"/>
        <dbReference type="ChEBI" id="CHEBI:456215"/>
        <dbReference type="EC" id="6.1.1.3"/>
    </reaction>
</comment>
<evidence type="ECO:0000256" key="2">
    <source>
        <dbReference type="ARBA" id="ARBA00022490"/>
    </source>
</evidence>
<dbReference type="PANTHER" id="PTHR11451:SF44">
    <property type="entry name" value="THREONINE--TRNA LIGASE, CHLOROPLASTIC_MITOCHONDRIAL 2"/>
    <property type="match status" value="1"/>
</dbReference>
<dbReference type="SUPFAM" id="SSF55681">
    <property type="entry name" value="Class II aaRS and biotin synthetases"/>
    <property type="match status" value="1"/>
</dbReference>
<dbReference type="InterPro" id="IPR012675">
    <property type="entry name" value="Beta-grasp_dom_sf"/>
</dbReference>
<dbReference type="Pfam" id="PF02824">
    <property type="entry name" value="TGS"/>
    <property type="match status" value="1"/>
</dbReference>
<dbReference type="InterPro" id="IPR033728">
    <property type="entry name" value="ThrRS_core"/>
</dbReference>
<dbReference type="Pfam" id="PF03129">
    <property type="entry name" value="HGTP_anticodon"/>
    <property type="match status" value="1"/>
</dbReference>
<evidence type="ECO:0000256" key="11">
    <source>
        <dbReference type="ARBA" id="ARBA00023146"/>
    </source>
</evidence>
<organism evidence="16 17">
    <name type="scientific">Candidatus Megaera venefica</name>
    <dbReference type="NCBI Taxonomy" id="2055910"/>
    <lineage>
        <taxon>Bacteria</taxon>
        <taxon>Pseudomonadati</taxon>
        <taxon>Pseudomonadota</taxon>
        <taxon>Alphaproteobacteria</taxon>
        <taxon>Rickettsiales</taxon>
        <taxon>Rickettsiaceae</taxon>
        <taxon>Candidatus Megaera</taxon>
    </lineage>
</organism>
<dbReference type="SUPFAM" id="SSF55186">
    <property type="entry name" value="ThrRS/AlaRS common domain"/>
    <property type="match status" value="1"/>
</dbReference>
<evidence type="ECO:0000256" key="12">
    <source>
        <dbReference type="ARBA" id="ARBA00049515"/>
    </source>
</evidence>
<evidence type="ECO:0000256" key="10">
    <source>
        <dbReference type="ARBA" id="ARBA00022917"/>
    </source>
</evidence>
<keyword evidence="5 13" id="KW-0479">Metal-binding</keyword>
<dbReference type="EMBL" id="JARJFB010000010">
    <property type="protein sequence ID" value="MEA0970297.1"/>
    <property type="molecule type" value="Genomic_DNA"/>
</dbReference>
<dbReference type="InterPro" id="IPR047246">
    <property type="entry name" value="ThrRS_anticodon"/>
</dbReference>
<feature type="binding site" evidence="13">
    <location>
        <position position="384"/>
    </location>
    <ligand>
        <name>Zn(2+)</name>
        <dbReference type="ChEBI" id="CHEBI:29105"/>
        <note>catalytic</note>
    </ligand>
</feature>
<dbReference type="InterPro" id="IPR012676">
    <property type="entry name" value="TGS-like"/>
</dbReference>
<dbReference type="InterPro" id="IPR002314">
    <property type="entry name" value="aa-tRNA-synt_IIb"/>
</dbReference>
<keyword evidence="10 13" id="KW-0648">Protein biosynthesis</keyword>
<dbReference type="InterPro" id="IPR012947">
    <property type="entry name" value="tRNA_SAD"/>
</dbReference>
<gene>
    <name evidence="13" type="primary">thrS</name>
    <name evidence="16" type="ORF">Megvenef_00255</name>
</gene>
<dbReference type="Gene3D" id="3.40.50.800">
    <property type="entry name" value="Anticodon-binding domain"/>
    <property type="match status" value="1"/>
</dbReference>
<evidence type="ECO:0000256" key="7">
    <source>
        <dbReference type="ARBA" id="ARBA00022833"/>
    </source>
</evidence>
<dbReference type="CDD" id="cd01667">
    <property type="entry name" value="TGS_ThrRS"/>
    <property type="match status" value="1"/>
</dbReference>
<dbReference type="PROSITE" id="PS50862">
    <property type="entry name" value="AA_TRNA_LIGASE_II"/>
    <property type="match status" value="1"/>
</dbReference>
<sequence length="636" mass="72818">MINITFPDGSKKQFHKGITGAEIASSISKSLAKSAMVVSVDGELKDLSLPIHKDCVLRILTENDPEALEIIRHDAAHIIAEAAKELFPDIQVTIGPAIKDGFYYDFARSVPFTTDDLAKIELKMHEIVKRNESFNREECSREQAIKMFKQMGEHYKAEIIASIPEDQTITLYRQGNFVDLCRGPHCPSTGRIKHFKLMKVAGAYWRGDSNNEMLQRIYGTAWATKEQLDEHLYRLEEAEKRDHRKLGRELNLFHFQEEAQGMVFWHEKGWNLYRTIESYIRRKLQKANYIEVKTPLMVDRKLWEASGHWEKFREDMFTVETEDRTYALKPMSCPCHIQIFNQGTKSYRDLPIRMAEFGCCHRNESSGGLHGLLRVRNFVQDDGHIFCSEDQINAETVEFCKSLLEVYKDFGFLKIKVKFSDRPDVRAGEDSVWDKAESSLKAAVEEAGLEYEMNPGEGAFYGPKLEFVLTDAVGRDWQCGTFQVDFVLPERLSAEYVAPGGEKKRPVMLHRAIIGTFERFIGILIEEYAGKFPLWLAPTQIALVGITNDQDDYLSSLNAKLIDAGIRSELDISREKVNYKIRNFSNLKVPIIAVVGKKEQESETVTLRYLGSDEQKTISVDELIALVLTDNKKYFG</sequence>
<feature type="domain" description="TGS" evidence="15">
    <location>
        <begin position="1"/>
        <end position="61"/>
    </location>
</feature>
<proteinExistence type="inferred from homology"/>
<evidence type="ECO:0000256" key="6">
    <source>
        <dbReference type="ARBA" id="ARBA00022741"/>
    </source>
</evidence>
<dbReference type="Gene3D" id="3.10.20.30">
    <property type="match status" value="1"/>
</dbReference>
<keyword evidence="11 13" id="KW-0030">Aminoacyl-tRNA synthetase</keyword>
<reference evidence="16 17" key="1">
    <citation type="submission" date="2023-03" db="EMBL/GenBank/DDBJ databases">
        <title>Host association and intracellularity evolved multiple times independently in the Rickettsiales.</title>
        <authorList>
            <person name="Castelli M."/>
            <person name="Nardi T."/>
            <person name="Gammuto L."/>
            <person name="Bellinzona G."/>
            <person name="Sabaneyeva E."/>
            <person name="Potekhin A."/>
            <person name="Serra V."/>
            <person name="Petroni G."/>
            <person name="Sassera D."/>
        </authorList>
    </citation>
    <scope>NUCLEOTIDE SEQUENCE [LARGE SCALE GENOMIC DNA]</scope>
    <source>
        <strain evidence="16 17">Sr 2-6</strain>
    </source>
</reference>
<feature type="domain" description="Aminoacyl-transfer RNA synthetases class-II family profile" evidence="14">
    <location>
        <begin position="242"/>
        <end position="533"/>
    </location>
</feature>
<comment type="caution">
    <text evidence="16">The sequence shown here is derived from an EMBL/GenBank/DDBJ whole genome shotgun (WGS) entry which is preliminary data.</text>
</comment>
<dbReference type="Pfam" id="PF00587">
    <property type="entry name" value="tRNA-synt_2b"/>
    <property type="match status" value="1"/>
</dbReference>
<keyword evidence="4 13" id="KW-0436">Ligase</keyword>
<dbReference type="InterPro" id="IPR036621">
    <property type="entry name" value="Anticodon-bd_dom_sf"/>
</dbReference>
<dbReference type="InterPro" id="IPR018163">
    <property type="entry name" value="Thr/Ala-tRNA-synth_IIc_edit"/>
</dbReference>
<protein>
    <recommendedName>
        <fullName evidence="13">Threonine--tRNA ligase</fullName>
        <ecNumber evidence="13">6.1.1.3</ecNumber>
    </recommendedName>
    <alternativeName>
        <fullName evidence="13">Threonyl-tRNA synthetase</fullName>
        <shortName evidence="13">ThrRS</shortName>
    </alternativeName>
</protein>
<dbReference type="InterPro" id="IPR002320">
    <property type="entry name" value="Thr-tRNA-ligase_IIa"/>
</dbReference>
<dbReference type="CDD" id="cd00771">
    <property type="entry name" value="ThrRS_core"/>
    <property type="match status" value="1"/>
</dbReference>
<dbReference type="PANTHER" id="PTHR11451">
    <property type="entry name" value="THREONINE-TRNA LIGASE"/>
    <property type="match status" value="1"/>
</dbReference>
<evidence type="ECO:0000313" key="17">
    <source>
        <dbReference type="Proteomes" id="UP001291687"/>
    </source>
</evidence>
<accession>A0ABU5NB06</accession>
<comment type="subunit">
    <text evidence="13">Homodimer.</text>
</comment>
<dbReference type="CDD" id="cd00860">
    <property type="entry name" value="ThrRS_anticodon"/>
    <property type="match status" value="1"/>
</dbReference>
<dbReference type="SUPFAM" id="SSF52954">
    <property type="entry name" value="Class II aaRS ABD-related"/>
    <property type="match status" value="1"/>
</dbReference>
<evidence type="ECO:0000259" key="15">
    <source>
        <dbReference type="PROSITE" id="PS51880"/>
    </source>
</evidence>
<evidence type="ECO:0000259" key="14">
    <source>
        <dbReference type="PROSITE" id="PS50862"/>
    </source>
</evidence>
<feature type="binding site" evidence="13">
    <location>
        <position position="510"/>
    </location>
    <ligand>
        <name>Zn(2+)</name>
        <dbReference type="ChEBI" id="CHEBI:29105"/>
        <note>catalytic</note>
    </ligand>
</feature>
<dbReference type="InterPro" id="IPR004154">
    <property type="entry name" value="Anticodon-bd"/>
</dbReference>
<dbReference type="InterPro" id="IPR004095">
    <property type="entry name" value="TGS"/>
</dbReference>
<dbReference type="SMART" id="SM00863">
    <property type="entry name" value="tRNA_SAD"/>
    <property type="match status" value="1"/>
</dbReference>
<dbReference type="HAMAP" id="MF_00184">
    <property type="entry name" value="Thr_tRNA_synth"/>
    <property type="match status" value="1"/>
</dbReference>
<dbReference type="Proteomes" id="UP001291687">
    <property type="component" value="Unassembled WGS sequence"/>
</dbReference>
<evidence type="ECO:0000256" key="8">
    <source>
        <dbReference type="ARBA" id="ARBA00022840"/>
    </source>
</evidence>
<comment type="similarity">
    <text evidence="1 13">Belongs to the class-II aminoacyl-tRNA synthetase family.</text>
</comment>
<dbReference type="Gene3D" id="3.30.930.10">
    <property type="entry name" value="Bira Bifunctional Protein, Domain 2"/>
    <property type="match status" value="1"/>
</dbReference>
<dbReference type="Gene3D" id="3.30.54.20">
    <property type="match status" value="1"/>
</dbReference>
<keyword evidence="8 13" id="KW-0067">ATP-binding</keyword>
<dbReference type="Pfam" id="PF07973">
    <property type="entry name" value="tRNA_SAD"/>
    <property type="match status" value="1"/>
</dbReference>
<keyword evidence="9 13" id="KW-0694">RNA-binding</keyword>
<dbReference type="Gene3D" id="3.30.980.10">
    <property type="entry name" value="Threonyl-trna Synthetase, Chain A, domain 2"/>
    <property type="match status" value="1"/>
</dbReference>
<keyword evidence="3 13" id="KW-0820">tRNA-binding</keyword>
<name>A0ABU5NB06_9RICK</name>
<evidence type="ECO:0000256" key="13">
    <source>
        <dbReference type="HAMAP-Rule" id="MF_00184"/>
    </source>
</evidence>
<keyword evidence="7 13" id="KW-0862">Zinc</keyword>
<keyword evidence="17" id="KW-1185">Reference proteome</keyword>
<evidence type="ECO:0000256" key="9">
    <source>
        <dbReference type="ARBA" id="ARBA00022884"/>
    </source>
</evidence>
<dbReference type="GO" id="GO:0016874">
    <property type="term" value="F:ligase activity"/>
    <property type="evidence" value="ECO:0007669"/>
    <property type="project" value="UniProtKB-KW"/>
</dbReference>
<evidence type="ECO:0000313" key="16">
    <source>
        <dbReference type="EMBL" id="MEA0970297.1"/>
    </source>
</evidence>
<feature type="region of interest" description="Catalytic" evidence="13">
    <location>
        <begin position="242"/>
        <end position="533"/>
    </location>
</feature>
<dbReference type="InterPro" id="IPR045864">
    <property type="entry name" value="aa-tRNA-synth_II/BPL/LPL"/>
</dbReference>
<evidence type="ECO:0000256" key="5">
    <source>
        <dbReference type="ARBA" id="ARBA00022723"/>
    </source>
</evidence>
<dbReference type="PRINTS" id="PR01047">
    <property type="entry name" value="TRNASYNTHTHR"/>
</dbReference>
<evidence type="ECO:0000256" key="1">
    <source>
        <dbReference type="ARBA" id="ARBA00008226"/>
    </source>
</evidence>
<evidence type="ECO:0000256" key="3">
    <source>
        <dbReference type="ARBA" id="ARBA00022555"/>
    </source>
</evidence>
<evidence type="ECO:0000256" key="4">
    <source>
        <dbReference type="ARBA" id="ARBA00022598"/>
    </source>
</evidence>
<comment type="subcellular location">
    <subcellularLocation>
        <location evidence="13">Cytoplasm</location>
    </subcellularLocation>
</comment>
<dbReference type="NCBIfam" id="TIGR00418">
    <property type="entry name" value="thrS"/>
    <property type="match status" value="1"/>
</dbReference>
<keyword evidence="6 13" id="KW-0547">Nucleotide-binding</keyword>
<dbReference type="RefSeq" id="WP_322776199.1">
    <property type="nucleotide sequence ID" value="NZ_JARJFB010000010.1"/>
</dbReference>
<dbReference type="PROSITE" id="PS51880">
    <property type="entry name" value="TGS"/>
    <property type="match status" value="1"/>
</dbReference>
<dbReference type="SUPFAM" id="SSF81271">
    <property type="entry name" value="TGS-like"/>
    <property type="match status" value="1"/>
</dbReference>
<feature type="binding site" evidence="13">
    <location>
        <position position="333"/>
    </location>
    <ligand>
        <name>Zn(2+)</name>
        <dbReference type="ChEBI" id="CHEBI:29105"/>
        <note>catalytic</note>
    </ligand>
</feature>
<dbReference type="EC" id="6.1.1.3" evidence="13"/>